<evidence type="ECO:0000256" key="1">
    <source>
        <dbReference type="SAM" id="MobiDB-lite"/>
    </source>
</evidence>
<dbReference type="RefSeq" id="WP_171672755.1">
    <property type="nucleotide sequence ID" value="NZ_BAAAGT010000002.1"/>
</dbReference>
<dbReference type="Proteomes" id="UP000534306">
    <property type="component" value="Unassembled WGS sequence"/>
</dbReference>
<reference evidence="2 5" key="2">
    <citation type="submission" date="2020-08" db="EMBL/GenBank/DDBJ databases">
        <title>Sequencing the genomes of 1000 actinobacteria strains.</title>
        <authorList>
            <person name="Klenk H.-P."/>
        </authorList>
    </citation>
    <scope>NUCLEOTIDE SEQUENCE [LARGE SCALE GENOMIC DNA]</scope>
    <source>
        <strain evidence="2 5">DSM 15626</strain>
    </source>
</reference>
<dbReference type="EMBL" id="JACHKF010000001">
    <property type="protein sequence ID" value="MBB6569858.1"/>
    <property type="molecule type" value="Genomic_DNA"/>
</dbReference>
<evidence type="ECO:0000313" key="4">
    <source>
        <dbReference type="Proteomes" id="UP000534306"/>
    </source>
</evidence>
<protein>
    <submittedName>
        <fullName evidence="3">Uncharacterized protein</fullName>
    </submittedName>
</protein>
<dbReference type="SUPFAM" id="SSF55486">
    <property type="entry name" value="Metalloproteases ('zincins'), catalytic domain"/>
    <property type="match status" value="1"/>
</dbReference>
<evidence type="ECO:0000313" key="3">
    <source>
        <dbReference type="EMBL" id="NOL40317.1"/>
    </source>
</evidence>
<gene>
    <name evidence="2" type="ORF">HNR71_005495</name>
    <name evidence="3" type="ORF">HPO96_08680</name>
</gene>
<organism evidence="3 4">
    <name type="scientific">Kribbella sandramycini</name>
    <dbReference type="NCBI Taxonomy" id="60450"/>
    <lineage>
        <taxon>Bacteria</taxon>
        <taxon>Bacillati</taxon>
        <taxon>Actinomycetota</taxon>
        <taxon>Actinomycetes</taxon>
        <taxon>Propionibacteriales</taxon>
        <taxon>Kribbellaceae</taxon>
        <taxon>Kribbella</taxon>
    </lineage>
</organism>
<proteinExistence type="predicted"/>
<dbReference type="Proteomes" id="UP000553957">
    <property type="component" value="Unassembled WGS sequence"/>
</dbReference>
<dbReference type="AlphaFoldDB" id="A0A7Y4KYJ9"/>
<sequence length="603" mass="66669">MSAADQNLLHHDTVAMTVFAQDPIVLTAGKLPLFAQLAVPAERLQRGPRGHRFHVVDVGVGTNAAAAPVVLNDGDPWTYRDRWDADHRPADPALLVEDADFRAQNLFAVAAHTLALFERHLGRPIPWQSRYPQLYLVPRARIEANAFYSREHNAVLFGWLPATGDQPSLYTALSYDVIAHEVSHAILDGLRPRYTEPGLPDQLAFHEALADIVALLSVFSLKDVAKRLLDNGNGKIVFPGDEAAMRNPDQEVGRRLMAEWRAAELKATPLTLLAEQIGGRRTPAVPGRYPALRRSVDLPASSAWTTDPAFLEPHRRAEVLVAAFLQTLVAIWAARLDPLRVDQDGVDVNRVAEEGVKSAQHLLGMLLRALDYLPPAELEFADVIDAVLTADRRLASDDDRGYRDKLRAAFAAFGITPPEHQMVDEDGDAAPPPAARRTPTPYRADPDAKTRGGIRYEHLNLAALRTSPEEVYQFIWNNAGALGIDVRLTTRVERVLGSTRVGPDGLVLNETIADYVQILRALPAELPPGIDAPDGLPADEPVELLGGGVLVFDQFGRFRLHQRKPVLDVDRQNRRLQYLAKRGFRDGGDKRRFALLHDGEDEQ</sequence>
<evidence type="ECO:0000313" key="2">
    <source>
        <dbReference type="EMBL" id="MBB6569858.1"/>
    </source>
</evidence>
<comment type="caution">
    <text evidence="3">The sequence shown here is derived from an EMBL/GenBank/DDBJ whole genome shotgun (WGS) entry which is preliminary data.</text>
</comment>
<accession>A0A7Y4KYJ9</accession>
<evidence type="ECO:0000313" key="5">
    <source>
        <dbReference type="Proteomes" id="UP000553957"/>
    </source>
</evidence>
<keyword evidence="4" id="KW-1185">Reference proteome</keyword>
<reference evidence="3 4" key="1">
    <citation type="submission" date="2020-05" db="EMBL/GenBank/DDBJ databases">
        <title>Genome sequence of Kribbella sandramycini ATCC 39419.</title>
        <authorList>
            <person name="Maclea K.S."/>
            <person name="Fair J.L."/>
        </authorList>
    </citation>
    <scope>NUCLEOTIDE SEQUENCE [LARGE SCALE GENOMIC DNA]</scope>
    <source>
        <strain evidence="3 4">ATCC 39419</strain>
    </source>
</reference>
<dbReference type="EMBL" id="JABJRC010000002">
    <property type="protein sequence ID" value="NOL40317.1"/>
    <property type="molecule type" value="Genomic_DNA"/>
</dbReference>
<feature type="region of interest" description="Disordered" evidence="1">
    <location>
        <begin position="421"/>
        <end position="449"/>
    </location>
</feature>
<name>A0A7Y4KYJ9_9ACTN</name>